<reference evidence="2" key="1">
    <citation type="submission" date="2021-07" db="EMBL/GenBank/DDBJ databases">
        <authorList>
            <person name="Catto M.A."/>
            <person name="Jacobson A."/>
            <person name="Kennedy G."/>
            <person name="Labadie P."/>
            <person name="Hunt B.G."/>
            <person name="Srinivasan R."/>
        </authorList>
    </citation>
    <scope>NUCLEOTIDE SEQUENCE</scope>
    <source>
        <strain evidence="2">PL_HMW_Pooled</strain>
        <tissue evidence="2">Head</tissue>
    </source>
</reference>
<evidence type="ECO:0000256" key="1">
    <source>
        <dbReference type="SAM" id="MobiDB-lite"/>
    </source>
</evidence>
<name>A0AAE1H503_9NEOP</name>
<feature type="region of interest" description="Disordered" evidence="1">
    <location>
        <begin position="570"/>
        <end position="595"/>
    </location>
</feature>
<feature type="region of interest" description="Disordered" evidence="1">
    <location>
        <begin position="49"/>
        <end position="83"/>
    </location>
</feature>
<keyword evidence="3" id="KW-1185">Reference proteome</keyword>
<dbReference type="AlphaFoldDB" id="A0AAE1H503"/>
<accession>A0AAE1H503</accession>
<evidence type="ECO:0000313" key="2">
    <source>
        <dbReference type="EMBL" id="KAK3914912.1"/>
    </source>
</evidence>
<comment type="caution">
    <text evidence="2">The sequence shown here is derived from an EMBL/GenBank/DDBJ whole genome shotgun (WGS) entry which is preliminary data.</text>
</comment>
<dbReference type="EMBL" id="JAHWGI010000394">
    <property type="protein sequence ID" value="KAK3914912.1"/>
    <property type="molecule type" value="Genomic_DNA"/>
</dbReference>
<protein>
    <submittedName>
        <fullName evidence="2">Treslin</fullName>
    </submittedName>
</protein>
<dbReference type="Proteomes" id="UP001219518">
    <property type="component" value="Unassembled WGS sequence"/>
</dbReference>
<sequence length="701" mass="77812">MQRDCAHRKKIESICWRTSDMVVHRDIAGKESISEGLDECQIVELNSSMETGKASSDRSKEIWAANPDPSPLPTAQSGDGVNHKHCSDISVDKNNGDCASFNSEVNSICEEGNEDSLIDRNLYSTVSEVFLPSVPHSANFSDETVSSKEKSIDCQSSLTVNVMNDTNDLDELLKASTNLTNNNKLRHQENPLRHLQIEAEREYNYISFDADITESFFNNINHINIETNLISDCESEICGGTKLVESRMNKSMVCNEIMQSFCETSSNNNANSDLAVETEWRSRLVHSSAHHATEVEKEVCETSIFHNEGSYINTCTSSDCVLENDPGNAAANSSKVITLEGSALPNDSGEVSEFAQQPVLCSHDDSGYSIGNLIKDSMLVVNDIDNLNLIELVEYGSSCSLDYQMYGNSERSSKAYDWSSDKETDRILNDDQQNGVSLNLNESLQGKPWIGTSSKASSVDAKNNLRCKPFTDPMKTKQRMMSARSTMKNWTQTQQNKKLRGKATRFMLSMRKRDVPMKVAFKEYIKPKQMSFQGGKYKNFQMLQTENFSAKGQSHSRTMNTVTLGRNVTVSEDMKEKEPDNSDGPSELPLLGPANNVDSTSCGEVLLQTAQLPDSNCKTVVGTNLGRHGNDKSAVLDPTSIPADSLCDSPAVKQRLFATFSNIIHSTPEPENSLKLDASDVNKEEAWKKIFEQAKARQNRK</sequence>
<proteinExistence type="predicted"/>
<organism evidence="2 3">
    <name type="scientific">Frankliniella fusca</name>
    <dbReference type="NCBI Taxonomy" id="407009"/>
    <lineage>
        <taxon>Eukaryota</taxon>
        <taxon>Metazoa</taxon>
        <taxon>Ecdysozoa</taxon>
        <taxon>Arthropoda</taxon>
        <taxon>Hexapoda</taxon>
        <taxon>Insecta</taxon>
        <taxon>Pterygota</taxon>
        <taxon>Neoptera</taxon>
        <taxon>Paraneoptera</taxon>
        <taxon>Thysanoptera</taxon>
        <taxon>Terebrantia</taxon>
        <taxon>Thripoidea</taxon>
        <taxon>Thripidae</taxon>
        <taxon>Frankliniella</taxon>
    </lineage>
</organism>
<reference evidence="2" key="2">
    <citation type="journal article" date="2023" name="BMC Genomics">
        <title>Pest status, molecular evolution, and epigenetic factors derived from the genome assembly of Frankliniella fusca, a thysanopteran phytovirus vector.</title>
        <authorList>
            <person name="Catto M.A."/>
            <person name="Labadie P.E."/>
            <person name="Jacobson A.L."/>
            <person name="Kennedy G.G."/>
            <person name="Srinivasan R."/>
            <person name="Hunt B.G."/>
        </authorList>
    </citation>
    <scope>NUCLEOTIDE SEQUENCE</scope>
    <source>
        <strain evidence="2">PL_HMW_Pooled</strain>
    </source>
</reference>
<evidence type="ECO:0000313" key="3">
    <source>
        <dbReference type="Proteomes" id="UP001219518"/>
    </source>
</evidence>
<gene>
    <name evidence="2" type="ORF">KUF71_005600</name>
</gene>